<organism evidence="1 2">
    <name type="scientific">Coniosporium uncinatum</name>
    <dbReference type="NCBI Taxonomy" id="93489"/>
    <lineage>
        <taxon>Eukaryota</taxon>
        <taxon>Fungi</taxon>
        <taxon>Dikarya</taxon>
        <taxon>Ascomycota</taxon>
        <taxon>Pezizomycotina</taxon>
        <taxon>Dothideomycetes</taxon>
        <taxon>Dothideomycetes incertae sedis</taxon>
        <taxon>Coniosporium</taxon>
    </lineage>
</organism>
<evidence type="ECO:0000313" key="2">
    <source>
        <dbReference type="Proteomes" id="UP001186974"/>
    </source>
</evidence>
<feature type="non-terminal residue" evidence="1">
    <location>
        <position position="1"/>
    </location>
</feature>
<protein>
    <submittedName>
        <fullName evidence="1">Uncharacterized protein</fullName>
    </submittedName>
</protein>
<reference evidence="1" key="1">
    <citation type="submission" date="2024-09" db="EMBL/GenBank/DDBJ databases">
        <title>Black Yeasts Isolated from many extreme environments.</title>
        <authorList>
            <person name="Coleine C."/>
            <person name="Stajich J.E."/>
            <person name="Selbmann L."/>
        </authorList>
    </citation>
    <scope>NUCLEOTIDE SEQUENCE</scope>
    <source>
        <strain evidence="1">CCFEE 5737</strain>
    </source>
</reference>
<sequence>TQIDRREKVNTQLSDDLAKSRDKIATLLATIDDLQTSDSAAQLASKRAERLLAEEREKCLRVERELEGWKGLRMERGSFRGGTPGLEPPSRRVSIGHKRIGSDVGRKVSGGSFL</sequence>
<keyword evidence="2" id="KW-1185">Reference proteome</keyword>
<dbReference type="Proteomes" id="UP001186974">
    <property type="component" value="Unassembled WGS sequence"/>
</dbReference>
<evidence type="ECO:0000313" key="1">
    <source>
        <dbReference type="EMBL" id="KAK3076869.1"/>
    </source>
</evidence>
<dbReference type="EMBL" id="JAWDJW010003456">
    <property type="protein sequence ID" value="KAK3076869.1"/>
    <property type="molecule type" value="Genomic_DNA"/>
</dbReference>
<proteinExistence type="predicted"/>
<accession>A0ACC3DJS6</accession>
<gene>
    <name evidence="1" type="ORF">LTS18_011777</name>
</gene>
<name>A0ACC3DJS6_9PEZI</name>
<comment type="caution">
    <text evidence="1">The sequence shown here is derived from an EMBL/GenBank/DDBJ whole genome shotgun (WGS) entry which is preliminary data.</text>
</comment>